<evidence type="ECO:0000256" key="14">
    <source>
        <dbReference type="RuleBase" id="RU003991"/>
    </source>
</evidence>
<evidence type="ECO:0000256" key="10">
    <source>
        <dbReference type="ARBA" id="ARBA00023163"/>
    </source>
</evidence>
<feature type="domain" description="LexA repressor DNA-binding" evidence="16">
    <location>
        <begin position="2"/>
        <end position="64"/>
    </location>
</feature>
<dbReference type="GO" id="GO:0045892">
    <property type="term" value="P:negative regulation of DNA-templated transcription"/>
    <property type="evidence" value="ECO:0007669"/>
    <property type="project" value="UniProtKB-UniRule"/>
</dbReference>
<keyword evidence="8 13" id="KW-0805">Transcription regulation</keyword>
<comment type="subunit">
    <text evidence="2 13">Homodimer.</text>
</comment>
<dbReference type="PANTHER" id="PTHR33516:SF2">
    <property type="entry name" value="LEXA REPRESSOR-RELATED"/>
    <property type="match status" value="1"/>
</dbReference>
<feature type="site" description="Cleavage; by autolysis" evidence="13">
    <location>
        <begin position="92"/>
        <end position="93"/>
    </location>
</feature>
<comment type="function">
    <text evidence="13">Represses a number of genes involved in the response to DNA damage (SOS response), including recA and lexA. In the presence of single-stranded DNA, RecA interacts with LexA causing an autocatalytic cleavage which disrupts the DNA-binding part of LexA, leading to derepression of the SOS regulon and eventually DNA repair.</text>
</comment>
<protein>
    <recommendedName>
        <fullName evidence="13">LexA repressor</fullName>
        <ecNumber evidence="13">3.4.21.88</ecNumber>
    </recommendedName>
</protein>
<evidence type="ECO:0000256" key="5">
    <source>
        <dbReference type="ARBA" id="ARBA00022763"/>
    </source>
</evidence>
<dbReference type="GO" id="GO:0006281">
    <property type="term" value="P:DNA repair"/>
    <property type="evidence" value="ECO:0007669"/>
    <property type="project" value="UniProtKB-UniRule"/>
</dbReference>
<dbReference type="GO" id="GO:0006508">
    <property type="term" value="P:proteolysis"/>
    <property type="evidence" value="ECO:0007669"/>
    <property type="project" value="InterPro"/>
</dbReference>
<dbReference type="InterPro" id="IPR006197">
    <property type="entry name" value="Peptidase_S24_LexA"/>
</dbReference>
<evidence type="ECO:0000256" key="4">
    <source>
        <dbReference type="ARBA" id="ARBA00022705"/>
    </source>
</evidence>
<keyword evidence="4 13" id="KW-0235">DNA replication</keyword>
<reference evidence="17 18" key="1">
    <citation type="submission" date="2018-08" db="EMBL/GenBank/DDBJ databases">
        <title>Wenzhouxiangella salilacus sp. nov., a novel bacterium isolated from a saline lake in Xinjiang Province, China.</title>
        <authorList>
            <person name="Han S."/>
        </authorList>
    </citation>
    <scope>NUCLEOTIDE SEQUENCE [LARGE SCALE GENOMIC DNA]</scope>
    <source>
        <strain evidence="17 18">XDB06</strain>
    </source>
</reference>
<evidence type="ECO:0000256" key="1">
    <source>
        <dbReference type="ARBA" id="ARBA00007484"/>
    </source>
</evidence>
<dbReference type="CDD" id="cd06529">
    <property type="entry name" value="S24_LexA-like"/>
    <property type="match status" value="1"/>
</dbReference>
<dbReference type="GO" id="GO:0009432">
    <property type="term" value="P:SOS response"/>
    <property type="evidence" value="ECO:0007669"/>
    <property type="project" value="UniProtKB-UniRule"/>
</dbReference>
<evidence type="ECO:0000256" key="13">
    <source>
        <dbReference type="HAMAP-Rule" id="MF_00015"/>
    </source>
</evidence>
<dbReference type="GO" id="GO:0003677">
    <property type="term" value="F:DNA binding"/>
    <property type="evidence" value="ECO:0007669"/>
    <property type="project" value="UniProtKB-UniRule"/>
</dbReference>
<evidence type="ECO:0000256" key="11">
    <source>
        <dbReference type="ARBA" id="ARBA00023204"/>
    </source>
</evidence>
<evidence type="ECO:0000256" key="2">
    <source>
        <dbReference type="ARBA" id="ARBA00011738"/>
    </source>
</evidence>
<evidence type="ECO:0000256" key="6">
    <source>
        <dbReference type="ARBA" id="ARBA00022801"/>
    </source>
</evidence>
<dbReference type="SUPFAM" id="SSF46785">
    <property type="entry name" value="Winged helix' DNA-binding domain"/>
    <property type="match status" value="1"/>
</dbReference>
<dbReference type="EMBL" id="QUZK01000003">
    <property type="protein sequence ID" value="RFF32828.1"/>
    <property type="molecule type" value="Genomic_DNA"/>
</dbReference>
<name>A0A3E1KD27_9GAMM</name>
<organism evidence="17 18">
    <name type="scientific">Wenzhouxiangella sediminis</name>
    <dbReference type="NCBI Taxonomy" id="1792836"/>
    <lineage>
        <taxon>Bacteria</taxon>
        <taxon>Pseudomonadati</taxon>
        <taxon>Pseudomonadota</taxon>
        <taxon>Gammaproteobacteria</taxon>
        <taxon>Chromatiales</taxon>
        <taxon>Wenzhouxiangellaceae</taxon>
        <taxon>Wenzhouxiangella</taxon>
    </lineage>
</organism>
<keyword evidence="5 13" id="KW-0227">DNA damage</keyword>
<comment type="catalytic activity">
    <reaction evidence="13">
        <text>Hydrolysis of Ala-|-Gly bond in repressor LexA.</text>
        <dbReference type="EC" id="3.4.21.88"/>
    </reaction>
</comment>
<dbReference type="InterPro" id="IPR006199">
    <property type="entry name" value="LexA_DNA-bd_dom"/>
</dbReference>
<evidence type="ECO:0000313" key="17">
    <source>
        <dbReference type="EMBL" id="RFF32828.1"/>
    </source>
</evidence>
<dbReference type="InterPro" id="IPR039418">
    <property type="entry name" value="LexA-like"/>
</dbReference>
<evidence type="ECO:0000256" key="12">
    <source>
        <dbReference type="ARBA" id="ARBA00023236"/>
    </source>
</evidence>
<evidence type="ECO:0000256" key="8">
    <source>
        <dbReference type="ARBA" id="ARBA00023015"/>
    </source>
</evidence>
<keyword evidence="6 13" id="KW-0378">Hydrolase</keyword>
<dbReference type="FunFam" id="1.10.10.10:FF:000009">
    <property type="entry name" value="LexA repressor"/>
    <property type="match status" value="1"/>
</dbReference>
<evidence type="ECO:0000259" key="16">
    <source>
        <dbReference type="Pfam" id="PF01726"/>
    </source>
</evidence>
<feature type="domain" description="Peptidase S24/S26A/S26B/S26C" evidence="15">
    <location>
        <begin position="85"/>
        <end position="199"/>
    </location>
</feature>
<dbReference type="EC" id="3.4.21.88" evidence="13"/>
<keyword evidence="12 13" id="KW-0742">SOS response</keyword>
<dbReference type="Gene3D" id="2.10.109.10">
    <property type="entry name" value="Umud Fragment, subunit A"/>
    <property type="match status" value="1"/>
</dbReference>
<keyword evidence="18" id="KW-1185">Reference proteome</keyword>
<sequence>MQLTARQQQILDFIEQRMAADGLPPTRAEIVEHFGFASPNAAQCHLRALAERGAIELRPGRARGIVPLRTSPAPEPDATTTRSLPVIGRVAAGSPLLAIENLEDEIRVDAELFHPAPDYALKVRGDSMVGAGIDDGDLLLVHRTPEARAGQIVVARIDGEVTVKRLRRKGRGIFLDSENPAYASIHVSPGSDFAIEGLAVGSIRAFQPA</sequence>
<dbReference type="PRINTS" id="PR00726">
    <property type="entry name" value="LEXASERPTASE"/>
</dbReference>
<dbReference type="InterPro" id="IPR050077">
    <property type="entry name" value="LexA_repressor"/>
</dbReference>
<dbReference type="OrthoDB" id="9802364at2"/>
<dbReference type="PANTHER" id="PTHR33516">
    <property type="entry name" value="LEXA REPRESSOR"/>
    <property type="match status" value="1"/>
</dbReference>
<dbReference type="Pfam" id="PF01726">
    <property type="entry name" value="LexA_DNA_bind"/>
    <property type="match status" value="1"/>
</dbReference>
<dbReference type="GO" id="GO:0004252">
    <property type="term" value="F:serine-type endopeptidase activity"/>
    <property type="evidence" value="ECO:0007669"/>
    <property type="project" value="UniProtKB-UniRule"/>
</dbReference>
<evidence type="ECO:0000313" key="18">
    <source>
        <dbReference type="Proteomes" id="UP000260351"/>
    </source>
</evidence>
<dbReference type="Pfam" id="PF00717">
    <property type="entry name" value="Peptidase_S24"/>
    <property type="match status" value="1"/>
</dbReference>
<keyword evidence="10 13" id="KW-0804">Transcription</keyword>
<dbReference type="HAMAP" id="MF_00015">
    <property type="entry name" value="LexA"/>
    <property type="match status" value="1"/>
</dbReference>
<feature type="active site" description="For autocatalytic cleavage activity" evidence="13">
    <location>
        <position position="127"/>
    </location>
</feature>
<evidence type="ECO:0000256" key="7">
    <source>
        <dbReference type="ARBA" id="ARBA00022813"/>
    </source>
</evidence>
<proteinExistence type="inferred from homology"/>
<dbReference type="GO" id="GO:0006260">
    <property type="term" value="P:DNA replication"/>
    <property type="evidence" value="ECO:0007669"/>
    <property type="project" value="UniProtKB-UniRule"/>
</dbReference>
<dbReference type="Proteomes" id="UP000260351">
    <property type="component" value="Unassembled WGS sequence"/>
</dbReference>
<dbReference type="AlphaFoldDB" id="A0A3E1KD27"/>
<feature type="DNA-binding region" description="H-T-H motif" evidence="13">
    <location>
        <begin position="27"/>
        <end position="47"/>
    </location>
</feature>
<accession>A0A3E1KD27</accession>
<comment type="caution">
    <text evidence="17">The sequence shown here is derived from an EMBL/GenBank/DDBJ whole genome shotgun (WGS) entry which is preliminary data.</text>
</comment>
<dbReference type="FunFam" id="2.10.109.10:FF:000001">
    <property type="entry name" value="LexA repressor"/>
    <property type="match status" value="1"/>
</dbReference>
<feature type="active site" description="For autocatalytic cleavage activity" evidence="13">
    <location>
        <position position="164"/>
    </location>
</feature>
<dbReference type="InterPro" id="IPR036390">
    <property type="entry name" value="WH_DNA-bd_sf"/>
</dbReference>
<comment type="similarity">
    <text evidence="1 13 14">Belongs to the peptidase S24 family.</text>
</comment>
<keyword evidence="11 13" id="KW-0234">DNA repair</keyword>
<keyword evidence="9 13" id="KW-0238">DNA-binding</keyword>
<evidence type="ECO:0000256" key="3">
    <source>
        <dbReference type="ARBA" id="ARBA00022491"/>
    </source>
</evidence>
<dbReference type="SUPFAM" id="SSF51306">
    <property type="entry name" value="LexA/Signal peptidase"/>
    <property type="match status" value="1"/>
</dbReference>
<evidence type="ECO:0000256" key="9">
    <source>
        <dbReference type="ARBA" id="ARBA00023125"/>
    </source>
</evidence>
<evidence type="ECO:0000259" key="15">
    <source>
        <dbReference type="Pfam" id="PF00717"/>
    </source>
</evidence>
<gene>
    <name evidence="13 17" type="primary">lexA</name>
    <name evidence="17" type="ORF">DZC52_00385</name>
</gene>
<dbReference type="InterPro" id="IPR006200">
    <property type="entry name" value="LexA"/>
</dbReference>
<keyword evidence="3 13" id="KW-0678">Repressor</keyword>
<dbReference type="InterPro" id="IPR015927">
    <property type="entry name" value="Peptidase_S24_S26A/B/C"/>
</dbReference>
<dbReference type="NCBIfam" id="TIGR00498">
    <property type="entry name" value="lexA"/>
    <property type="match status" value="1"/>
</dbReference>
<dbReference type="InterPro" id="IPR036388">
    <property type="entry name" value="WH-like_DNA-bd_sf"/>
</dbReference>
<dbReference type="RefSeq" id="WP_116649142.1">
    <property type="nucleotide sequence ID" value="NZ_QUZK01000003.1"/>
</dbReference>
<dbReference type="Gene3D" id="1.10.10.10">
    <property type="entry name" value="Winged helix-like DNA-binding domain superfamily/Winged helix DNA-binding domain"/>
    <property type="match status" value="1"/>
</dbReference>
<dbReference type="InterPro" id="IPR036286">
    <property type="entry name" value="LexA/Signal_pep-like_sf"/>
</dbReference>
<keyword evidence="7 13" id="KW-0068">Autocatalytic cleavage</keyword>